<dbReference type="AlphaFoldDB" id="A0A071M9A2"/>
<dbReference type="InterPro" id="IPR020843">
    <property type="entry name" value="ER"/>
</dbReference>
<dbReference type="InterPro" id="IPR013149">
    <property type="entry name" value="ADH-like_C"/>
</dbReference>
<reference evidence="8" key="1">
    <citation type="submission" date="2014-04" db="EMBL/GenBank/DDBJ databases">
        <title>In planta biocontrol of soil-borne Fusarium wilt of banana through a plant endophytic bacterium, Burkholderia cenocepacia 869T2.</title>
        <authorList>
            <person name="Ho Y.-N."/>
            <person name="Chiang H.-M."/>
            <person name="Chao C.-P."/>
            <person name="Su C.-C."/>
            <person name="Hsu H.-F."/>
            <person name="Guo C.-T."/>
            <person name="Hsieh J.-L."/>
            <person name="Huang C.-C."/>
        </authorList>
    </citation>
    <scope>NUCLEOTIDE SEQUENCE [LARGE SCALE GENOMIC DNA]</scope>
    <source>
        <strain evidence="8">869T2</strain>
    </source>
</reference>
<dbReference type="Gene3D" id="3.90.180.10">
    <property type="entry name" value="Medium-chain alcohol dehydrogenases, catalytic domain"/>
    <property type="match status" value="1"/>
</dbReference>
<comment type="similarity">
    <text evidence="2 6">Belongs to the zinc-containing alcohol dehydrogenase family.</text>
</comment>
<accession>A0A071M9A2</accession>
<comment type="cofactor">
    <cofactor evidence="1 6">
        <name>Zn(2+)</name>
        <dbReference type="ChEBI" id="CHEBI:29105"/>
    </cofactor>
</comment>
<evidence type="ECO:0000256" key="4">
    <source>
        <dbReference type="ARBA" id="ARBA00022833"/>
    </source>
</evidence>
<dbReference type="CDD" id="cd08233">
    <property type="entry name" value="butanediol_DH_like"/>
    <property type="match status" value="1"/>
</dbReference>
<dbReference type="Pfam" id="PF08240">
    <property type="entry name" value="ADH_N"/>
    <property type="match status" value="1"/>
</dbReference>
<comment type="caution">
    <text evidence="8">The sequence shown here is derived from an EMBL/GenBank/DDBJ whole genome shotgun (WGS) entry which is preliminary data.</text>
</comment>
<dbReference type="InterPro" id="IPR036291">
    <property type="entry name" value="NAD(P)-bd_dom_sf"/>
</dbReference>
<dbReference type="PROSITE" id="PS00059">
    <property type="entry name" value="ADH_ZINC"/>
    <property type="match status" value="1"/>
</dbReference>
<organism evidence="8">
    <name type="scientific">Burkholderia cenocepacia</name>
    <dbReference type="NCBI Taxonomy" id="95486"/>
    <lineage>
        <taxon>Bacteria</taxon>
        <taxon>Pseudomonadati</taxon>
        <taxon>Pseudomonadota</taxon>
        <taxon>Betaproteobacteria</taxon>
        <taxon>Burkholderiales</taxon>
        <taxon>Burkholderiaceae</taxon>
        <taxon>Burkholderia</taxon>
        <taxon>Burkholderia cepacia complex</taxon>
    </lineage>
</organism>
<evidence type="ECO:0000256" key="3">
    <source>
        <dbReference type="ARBA" id="ARBA00022723"/>
    </source>
</evidence>
<keyword evidence="3 6" id="KW-0479">Metal-binding</keyword>
<dbReference type="Gene3D" id="3.40.50.720">
    <property type="entry name" value="NAD(P)-binding Rossmann-like Domain"/>
    <property type="match status" value="1"/>
</dbReference>
<dbReference type="GO" id="GO:0008270">
    <property type="term" value="F:zinc ion binding"/>
    <property type="evidence" value="ECO:0007669"/>
    <property type="project" value="InterPro"/>
</dbReference>
<dbReference type="SUPFAM" id="SSF50129">
    <property type="entry name" value="GroES-like"/>
    <property type="match status" value="1"/>
</dbReference>
<dbReference type="InterPro" id="IPR011032">
    <property type="entry name" value="GroES-like_sf"/>
</dbReference>
<dbReference type="PANTHER" id="PTHR43161:SF26">
    <property type="entry name" value="GALACTITOL 1-PHOSPHATE 5-DEHYDROGENASE"/>
    <property type="match status" value="1"/>
</dbReference>
<name>A0A071M9A2_9BURK</name>
<evidence type="ECO:0000256" key="2">
    <source>
        <dbReference type="ARBA" id="ARBA00008072"/>
    </source>
</evidence>
<dbReference type="OrthoDB" id="5484143at2"/>
<dbReference type="EMBL" id="JJOA01000020">
    <property type="protein sequence ID" value="KEA57362.1"/>
    <property type="molecule type" value="Genomic_DNA"/>
</dbReference>
<evidence type="ECO:0000256" key="5">
    <source>
        <dbReference type="ARBA" id="ARBA00023002"/>
    </source>
</evidence>
<dbReference type="InterPro" id="IPR013154">
    <property type="entry name" value="ADH-like_N"/>
</dbReference>
<proteinExistence type="inferred from homology"/>
<dbReference type="SUPFAM" id="SSF51735">
    <property type="entry name" value="NAD(P)-binding Rossmann-fold domains"/>
    <property type="match status" value="1"/>
</dbReference>
<evidence type="ECO:0000256" key="1">
    <source>
        <dbReference type="ARBA" id="ARBA00001947"/>
    </source>
</evidence>
<sequence length="373" mass="39175">MRALQWHGPRDIRLVDIDTPRVGPDDVRIAIAYCGICGSDLHEYADGPHAIPVDAPHPLSRRTAPLTLGHEFCGTVVEVGEGVTALRAGDRVAVEPEYRCSQCAYCRAGSYNLCVSMGFAGLMGDGGMADFAVVPAYMLHRLPDGVSLEQAAVMEPAAVALHALRRGALRLGETCAVFGLGPIGLLLIMLAKLQGATTIVAVDVSPERLAAATRVGATHAFDARALDAGTLQDAIRTATGGLGVDASFEAAGLPATFESAMQALRKGGRLVMVGLMPHAGFDAFRAVNDELTFTASVGYRHAYEDLLRIVASGALDLTSIVTRTVSLEDAVADGFDALLADRTQIKILVSPAQRPARRAHLTGSAEHESSVGV</sequence>
<evidence type="ECO:0000259" key="7">
    <source>
        <dbReference type="SMART" id="SM00829"/>
    </source>
</evidence>
<feature type="domain" description="Enoyl reductase (ER)" evidence="7">
    <location>
        <begin position="8"/>
        <end position="349"/>
    </location>
</feature>
<dbReference type="Pfam" id="PF00107">
    <property type="entry name" value="ADH_zinc_N"/>
    <property type="match status" value="1"/>
</dbReference>
<protein>
    <submittedName>
        <fullName evidence="8">Butanediol dehydrogenase</fullName>
    </submittedName>
</protein>
<dbReference type="GO" id="GO:0016616">
    <property type="term" value="F:oxidoreductase activity, acting on the CH-OH group of donors, NAD or NADP as acceptor"/>
    <property type="evidence" value="ECO:0007669"/>
    <property type="project" value="UniProtKB-ARBA"/>
</dbReference>
<evidence type="ECO:0000256" key="6">
    <source>
        <dbReference type="RuleBase" id="RU361277"/>
    </source>
</evidence>
<gene>
    <name evidence="8" type="ORF">DT99_23365</name>
</gene>
<dbReference type="SMART" id="SM00829">
    <property type="entry name" value="PKS_ER"/>
    <property type="match status" value="1"/>
</dbReference>
<evidence type="ECO:0000313" key="8">
    <source>
        <dbReference type="EMBL" id="KEA57362.1"/>
    </source>
</evidence>
<keyword evidence="4 6" id="KW-0862">Zinc</keyword>
<dbReference type="InterPro" id="IPR002328">
    <property type="entry name" value="ADH_Zn_CS"/>
</dbReference>
<keyword evidence="5" id="KW-0560">Oxidoreductase</keyword>
<dbReference type="PANTHER" id="PTHR43161">
    <property type="entry name" value="SORBITOL DEHYDROGENASE"/>
    <property type="match status" value="1"/>
</dbReference>